<accession>A0ABZ3CAM9</accession>
<dbReference type="Gene3D" id="2.40.180.10">
    <property type="entry name" value="Catalase core domain"/>
    <property type="match status" value="1"/>
</dbReference>
<name>A0ABZ3CAM9_9ACTN</name>
<dbReference type="InterPro" id="IPR020835">
    <property type="entry name" value="Catalase_sf"/>
</dbReference>
<protein>
    <submittedName>
        <fullName evidence="1">Catalase family protein</fullName>
    </submittedName>
</protein>
<dbReference type="PANTHER" id="PTHR36195:SF4">
    <property type="entry name" value="DOMAIN PROTEIN, PUTATIVE (AFU_ORTHOLOGUE AFUA_5G01990)-RELATED"/>
    <property type="match status" value="1"/>
</dbReference>
<dbReference type="EMBL" id="CP115965">
    <property type="protein sequence ID" value="WZW99847.1"/>
    <property type="molecule type" value="Genomic_DNA"/>
</dbReference>
<reference evidence="1 2" key="1">
    <citation type="journal article" date="2023" name="Environ Microbiome">
        <title>A coral-associated actinobacterium mitigates coral bleaching under heat stress.</title>
        <authorList>
            <person name="Li J."/>
            <person name="Zou Y."/>
            <person name="Li Q."/>
            <person name="Zhang J."/>
            <person name="Bourne D.G."/>
            <person name="Lyu Y."/>
            <person name="Liu C."/>
            <person name="Zhang S."/>
        </authorList>
    </citation>
    <scope>NUCLEOTIDE SEQUENCE [LARGE SCALE GENOMIC DNA]</scope>
    <source>
        <strain evidence="1 2">SCSIO 13291</strain>
    </source>
</reference>
<dbReference type="PANTHER" id="PTHR36195">
    <property type="entry name" value="DOMAIN PROTEIN, PUTATIVE (AFU_ORTHOLOGUE AFUA_5G01990)-RELATED-RELATED"/>
    <property type="match status" value="1"/>
</dbReference>
<gene>
    <name evidence="1" type="ORF">PCC79_06560</name>
</gene>
<evidence type="ECO:0000313" key="2">
    <source>
        <dbReference type="Proteomes" id="UP001434337"/>
    </source>
</evidence>
<dbReference type="SUPFAM" id="SSF56634">
    <property type="entry name" value="Heme-dependent catalase-like"/>
    <property type="match status" value="1"/>
</dbReference>
<dbReference type="CDD" id="cd08152">
    <property type="entry name" value="y4iL_like"/>
    <property type="match status" value="1"/>
</dbReference>
<sequence length="359" mass="39059">MNHLRYRDDLETIQPNEERIAHEIVEHMGHTQLAAAGRHRHAHRDAHAKSHALLTGTLRVLDNLPDELAQGAFATAGEHEVVARLSSAPGDIRSDEVPAPRGFALKILGVEGERMPDHPDSTNQDLLMVNFPVLAFGTVARYQEMLGLLESQAERPAAVQRGVAATARAVEKGVERLGRTPSATLQGLARDYAHPLGETYHTQGALRYGDAVAKLSLAPVGAVAELTGRPIEPDFDSNADAIARHFRDAGADYELRVQLCTDLERMPIEDAAVLWDPALSPHRTVATLHLPPQDLSSPARRVHGDDHLSFSPFNGLAAHRPLGSIMRVRRLAYAQSSDLRHRLNAVAPAEPMSASDIPA</sequence>
<keyword evidence="2" id="KW-1185">Reference proteome</keyword>
<evidence type="ECO:0000313" key="1">
    <source>
        <dbReference type="EMBL" id="WZW99847.1"/>
    </source>
</evidence>
<dbReference type="RefSeq" id="WP_342373344.1">
    <property type="nucleotide sequence ID" value="NZ_CP115965.1"/>
</dbReference>
<organism evidence="1 2">
    <name type="scientific">Propioniciclava soli</name>
    <dbReference type="NCBI Taxonomy" id="2775081"/>
    <lineage>
        <taxon>Bacteria</taxon>
        <taxon>Bacillati</taxon>
        <taxon>Actinomycetota</taxon>
        <taxon>Actinomycetes</taxon>
        <taxon>Propionibacteriales</taxon>
        <taxon>Propionibacteriaceae</taxon>
        <taxon>Propioniciclava</taxon>
    </lineage>
</organism>
<dbReference type="Proteomes" id="UP001434337">
    <property type="component" value="Chromosome"/>
</dbReference>
<proteinExistence type="predicted"/>